<dbReference type="Pfam" id="PF06742">
    <property type="entry name" value="DUF1214"/>
    <property type="match status" value="1"/>
</dbReference>
<accession>A0A024K076</accession>
<dbReference type="STRING" id="47839.BN973_03841"/>
<dbReference type="SUPFAM" id="SSF160935">
    <property type="entry name" value="VPA0735-like"/>
    <property type="match status" value="1"/>
</dbReference>
<evidence type="ECO:0000313" key="2">
    <source>
        <dbReference type="EMBL" id="CDO89465.1"/>
    </source>
</evidence>
<reference evidence="2" key="1">
    <citation type="journal article" date="2014" name="Genome Announc.">
        <title>Draft Genome Sequence of Mycobacterium triplex DSM 44626.</title>
        <authorList>
            <person name="Sassi M."/>
            <person name="Croce O."/>
            <person name="Robert C."/>
            <person name="Raoult D."/>
            <person name="Drancourt M."/>
        </authorList>
    </citation>
    <scope>NUCLEOTIDE SEQUENCE [LARGE SCALE GENOMIC DNA]</scope>
    <source>
        <strain evidence="2">DSM 44626</strain>
    </source>
</reference>
<dbReference type="AlphaFoldDB" id="A0A024K076"/>
<organism evidence="2">
    <name type="scientific">Mycobacterium triplex</name>
    <dbReference type="NCBI Taxonomy" id="47839"/>
    <lineage>
        <taxon>Bacteria</taxon>
        <taxon>Bacillati</taxon>
        <taxon>Actinomycetota</taxon>
        <taxon>Actinomycetes</taxon>
        <taxon>Mycobacteriales</taxon>
        <taxon>Mycobacteriaceae</taxon>
        <taxon>Mycobacterium</taxon>
        <taxon>Mycobacterium simiae complex</taxon>
    </lineage>
</organism>
<evidence type="ECO:0000259" key="1">
    <source>
        <dbReference type="Pfam" id="PF06742"/>
    </source>
</evidence>
<name>A0A024K076_9MYCO</name>
<gene>
    <name evidence="2" type="ORF">BN973_03841</name>
</gene>
<feature type="domain" description="DUF1214" evidence="1">
    <location>
        <begin position="290"/>
        <end position="360"/>
    </location>
</feature>
<dbReference type="Proteomes" id="UP000028880">
    <property type="component" value="Unassembled WGS sequence"/>
</dbReference>
<dbReference type="InterPro" id="IPR010621">
    <property type="entry name" value="DUF1214"/>
</dbReference>
<dbReference type="HOGENOM" id="CLU_054040_1_0_11"/>
<dbReference type="EMBL" id="HG964446">
    <property type="protein sequence ID" value="CDO89465.1"/>
    <property type="molecule type" value="Genomic_DNA"/>
</dbReference>
<proteinExistence type="predicted"/>
<protein>
    <recommendedName>
        <fullName evidence="1">DUF1214 domain-containing protein</fullName>
    </recommendedName>
</protein>
<dbReference type="eggNOG" id="COG5361">
    <property type="taxonomic scope" value="Bacteria"/>
</dbReference>
<sequence>MMLLMANSQSSDAWRELLTAFADFENLFLEGPKAVRGEMAVAEGYEFLATMLGLSLDVTLFADPVAPRFHDVLTPFRRDRRWGGDNTDAYYSYVVIDPRRTYRISGTPNESVMYSVAVYNEPEPGAWPNRTVGVLYDEDMPLHEDGRFSCVLGPERPRDYDGPFIALDEDAHGVLTRDYHEDPAHSRRVDWSIEVIYHGGLPVRPPKTDAGVAQSLRAALRYTQDMLAIVPLVLQERKPTELADGQNLSHNVLAPPYRAGAATHGYSMQNAVYSLGAYALEPGEALVITSHHPKCRFWNLTLWNQYMAAPDLEYGRGGINSGTAVPNRDGSITIVISREELDHPNAISTKDHPEGLMSFRWFHADDLPEQPVTEVVAVGDAPRAVS</sequence>
<reference evidence="2" key="2">
    <citation type="submission" date="2014-04" db="EMBL/GenBank/DDBJ databases">
        <authorList>
            <person name="Xu Y.W."/>
            <person name="Yang Q."/>
        </authorList>
    </citation>
    <scope>NUCLEOTIDE SEQUENCE</scope>
    <source>
        <strain evidence="2">DSM 44626</strain>
    </source>
</reference>